<organism evidence="2 3">
    <name type="scientific">Paenibacillus agricola</name>
    <dbReference type="NCBI Taxonomy" id="2716264"/>
    <lineage>
        <taxon>Bacteria</taxon>
        <taxon>Bacillati</taxon>
        <taxon>Bacillota</taxon>
        <taxon>Bacilli</taxon>
        <taxon>Bacillales</taxon>
        <taxon>Paenibacillaceae</taxon>
        <taxon>Paenibacillus</taxon>
    </lineage>
</organism>
<feature type="region of interest" description="Disordered" evidence="1">
    <location>
        <begin position="51"/>
        <end position="77"/>
    </location>
</feature>
<dbReference type="EMBL" id="JAAOIW010000018">
    <property type="protein sequence ID" value="NHN34314.1"/>
    <property type="molecule type" value="Genomic_DNA"/>
</dbReference>
<dbReference type="RefSeq" id="WP_166155137.1">
    <property type="nucleotide sequence ID" value="NZ_JAAOIW010000018.1"/>
</dbReference>
<keyword evidence="3" id="KW-1185">Reference proteome</keyword>
<feature type="compositionally biased region" description="Basic and acidic residues" evidence="1">
    <location>
        <begin position="56"/>
        <end position="70"/>
    </location>
</feature>
<proteinExistence type="predicted"/>
<reference evidence="2" key="1">
    <citation type="submission" date="2020-03" db="EMBL/GenBank/DDBJ databases">
        <title>Draft sequencing of Paenibacilllus sp. S3N08.</title>
        <authorList>
            <person name="Kim D.-U."/>
        </authorList>
    </citation>
    <scope>NUCLEOTIDE SEQUENCE</scope>
    <source>
        <strain evidence="2">S3N08</strain>
    </source>
</reference>
<dbReference type="Proteomes" id="UP001165962">
    <property type="component" value="Unassembled WGS sequence"/>
</dbReference>
<accession>A0ABX0JIN4</accession>
<evidence type="ECO:0000256" key="1">
    <source>
        <dbReference type="SAM" id="MobiDB-lite"/>
    </source>
</evidence>
<gene>
    <name evidence="2" type="ORF">G9U52_31450</name>
</gene>
<protein>
    <submittedName>
        <fullName evidence="2">Uncharacterized protein</fullName>
    </submittedName>
</protein>
<name>A0ABX0JIN4_9BACL</name>
<sequence>MKAIYKGIEMDGTPQEILLFIRLMDGPQALHNSLSMTSNNKMEHNFRSESSLAYQSKDKKERLSVQDAAERYSSSSF</sequence>
<comment type="caution">
    <text evidence="2">The sequence shown here is derived from an EMBL/GenBank/DDBJ whole genome shotgun (WGS) entry which is preliminary data.</text>
</comment>
<evidence type="ECO:0000313" key="3">
    <source>
        <dbReference type="Proteomes" id="UP001165962"/>
    </source>
</evidence>
<evidence type="ECO:0000313" key="2">
    <source>
        <dbReference type="EMBL" id="NHN34314.1"/>
    </source>
</evidence>